<keyword evidence="9" id="KW-0511">Multifunctional enzyme</keyword>
<evidence type="ECO:0000256" key="1">
    <source>
        <dbReference type="ARBA" id="ARBA00004429"/>
    </source>
</evidence>
<dbReference type="InterPro" id="IPR010627">
    <property type="entry name" value="Prepilin_pept_A24_N"/>
</dbReference>
<comment type="subcellular location">
    <subcellularLocation>
        <location evidence="1">Cell inner membrane</location>
        <topology evidence="1">Multi-pass membrane protein</topology>
    </subcellularLocation>
    <subcellularLocation>
        <location evidence="9">Cell membrane</location>
        <topology evidence="9">Multi-pass membrane protein</topology>
    </subcellularLocation>
</comment>
<evidence type="ECO:0000256" key="3">
    <source>
        <dbReference type="ARBA" id="ARBA00022475"/>
    </source>
</evidence>
<dbReference type="PANTHER" id="PTHR30487">
    <property type="entry name" value="TYPE 4 PREPILIN-LIKE PROTEINS LEADER PEPTIDE-PROCESSING ENZYME"/>
    <property type="match status" value="1"/>
</dbReference>
<keyword evidence="3" id="KW-1003">Cell membrane</keyword>
<proteinExistence type="inferred from homology"/>
<dbReference type="PRINTS" id="PR00864">
    <property type="entry name" value="PREPILNPTASE"/>
</dbReference>
<feature type="domain" description="Prepilin type IV endopeptidase peptidase" evidence="11">
    <location>
        <begin position="116"/>
        <end position="224"/>
    </location>
</feature>
<keyword evidence="6 10" id="KW-1133">Transmembrane helix</keyword>
<dbReference type="GO" id="GO:0006465">
    <property type="term" value="P:signal peptide processing"/>
    <property type="evidence" value="ECO:0007669"/>
    <property type="project" value="TreeGrafter"/>
</dbReference>
<evidence type="ECO:0000313" key="13">
    <source>
        <dbReference type="EMBL" id="QBY30752.1"/>
    </source>
</evidence>
<gene>
    <name evidence="13" type="ORF">E2R62_19175</name>
</gene>
<evidence type="ECO:0000256" key="4">
    <source>
        <dbReference type="ARBA" id="ARBA00022519"/>
    </source>
</evidence>
<keyword evidence="7 10" id="KW-0472">Membrane</keyword>
<protein>
    <recommendedName>
        <fullName evidence="9">Prepilin leader peptidase/N-methyltransferase</fullName>
        <ecNumber evidence="9">2.1.1.-</ecNumber>
        <ecNumber evidence="9">3.4.23.43</ecNumber>
    </recommendedName>
</protein>
<dbReference type="InterPro" id="IPR050882">
    <property type="entry name" value="Prepilin_peptidase/N-MTase"/>
</dbReference>
<comment type="similarity">
    <text evidence="2 8">Belongs to the peptidase A24 family.</text>
</comment>
<dbReference type="PANTHER" id="PTHR30487:SF0">
    <property type="entry name" value="PREPILIN LEADER PEPTIDASE_N-METHYLTRANSFERASE-RELATED"/>
    <property type="match status" value="1"/>
</dbReference>
<evidence type="ECO:0000256" key="5">
    <source>
        <dbReference type="ARBA" id="ARBA00022692"/>
    </source>
</evidence>
<dbReference type="Pfam" id="PF01478">
    <property type="entry name" value="Peptidase_A24"/>
    <property type="match status" value="1"/>
</dbReference>
<dbReference type="RefSeq" id="WP_012908411.1">
    <property type="nucleotide sequence ID" value="NZ_CAJTBI010000043.1"/>
</dbReference>
<dbReference type="AlphaFoldDB" id="A0A482PRZ3"/>
<dbReference type="OMA" id="GAWGGWQ"/>
<keyword evidence="9" id="KW-0378">Hydrolase</keyword>
<evidence type="ECO:0000256" key="8">
    <source>
        <dbReference type="RuleBase" id="RU003793"/>
    </source>
</evidence>
<dbReference type="GO" id="GO:0008168">
    <property type="term" value="F:methyltransferase activity"/>
    <property type="evidence" value="ECO:0007669"/>
    <property type="project" value="UniProtKB-KW"/>
</dbReference>
<dbReference type="GO" id="GO:0004190">
    <property type="term" value="F:aspartic-type endopeptidase activity"/>
    <property type="evidence" value="ECO:0007669"/>
    <property type="project" value="UniProtKB-EC"/>
</dbReference>
<dbReference type="GO" id="GO:0005886">
    <property type="term" value="C:plasma membrane"/>
    <property type="evidence" value="ECO:0007669"/>
    <property type="project" value="UniProtKB-SubCell"/>
</dbReference>
<dbReference type="Pfam" id="PF06750">
    <property type="entry name" value="A24_N_bact"/>
    <property type="match status" value="1"/>
</dbReference>
<evidence type="ECO:0000259" key="12">
    <source>
        <dbReference type="Pfam" id="PF06750"/>
    </source>
</evidence>
<evidence type="ECO:0000259" key="11">
    <source>
        <dbReference type="Pfam" id="PF01478"/>
    </source>
</evidence>
<feature type="transmembrane region" description="Helical" evidence="10">
    <location>
        <begin position="235"/>
        <end position="255"/>
    </location>
</feature>
<keyword evidence="9" id="KW-0808">Transferase</keyword>
<evidence type="ECO:0000256" key="7">
    <source>
        <dbReference type="ARBA" id="ARBA00023136"/>
    </source>
</evidence>
<keyword evidence="9" id="KW-0645">Protease</keyword>
<name>A0A482PRZ3_CITRO</name>
<feature type="domain" description="Prepilin peptidase A24 N-terminal" evidence="12">
    <location>
        <begin position="13"/>
        <end position="102"/>
    </location>
</feature>
<keyword evidence="9" id="KW-0489">Methyltransferase</keyword>
<dbReference type="InterPro" id="IPR014032">
    <property type="entry name" value="Peptidase_A24A_bac"/>
</dbReference>
<feature type="transmembrane region" description="Helical" evidence="10">
    <location>
        <begin position="107"/>
        <end position="126"/>
    </location>
</feature>
<organism evidence="13">
    <name type="scientific">Citrobacter rodentium</name>
    <dbReference type="NCBI Taxonomy" id="67825"/>
    <lineage>
        <taxon>Bacteria</taxon>
        <taxon>Pseudomonadati</taxon>
        <taxon>Pseudomonadota</taxon>
        <taxon>Gammaproteobacteria</taxon>
        <taxon>Enterobacterales</taxon>
        <taxon>Enterobacteriaceae</taxon>
        <taxon>Citrobacter</taxon>
    </lineage>
</organism>
<accession>A0A482PRZ3</accession>
<dbReference type="EC" id="2.1.1.-" evidence="9"/>
<dbReference type="InterPro" id="IPR000045">
    <property type="entry name" value="Prepilin_IV_endopep_pep"/>
</dbReference>
<comment type="function">
    <text evidence="9">Plays an essential role in type IV pili and type II pseudopili formation by proteolytically removing the leader sequence from substrate proteins and subsequently monomethylating the alpha-amino group of the newly exposed N-terminal phenylalanine.</text>
</comment>
<comment type="catalytic activity">
    <reaction evidence="9">
        <text>Typically cleaves a -Gly-|-Phe- bond to release an N-terminal, basic peptide of 5-8 residues from type IV prepilin, and then N-methylates the new N-terminal amino group, the methyl donor being S-adenosyl-L-methionine.</text>
        <dbReference type="EC" id="3.4.23.43"/>
    </reaction>
</comment>
<sequence length="257" mass="29108">MISAEMCLLFTLAGLVAGSTMGMVTWRLPIMLDQQTAPAKLNLWLPASHCCHCRQSLRWYDNIPLFSWIWLRGKCRYCKNTIAVRYPLSELLCALAALFCYLYHPEAIALTIALFLYFWFALALCIIDLRHLLLPDKLTLPLLWCGLLFNSYTGLISCEEAITGAAAGYASLWLLNAFVRLLWRKEGIGYGDLKLFAAVGAWTGWQSLPPVIYIAAMMSIFYGLLMILRTRRRISVIPFGPGLAVSGWGYFWWMASL</sequence>
<evidence type="ECO:0000256" key="2">
    <source>
        <dbReference type="ARBA" id="ARBA00005801"/>
    </source>
</evidence>
<evidence type="ECO:0000256" key="6">
    <source>
        <dbReference type="ARBA" id="ARBA00022989"/>
    </source>
</evidence>
<dbReference type="EC" id="3.4.23.43" evidence="9"/>
<feature type="transmembrane region" description="Helical" evidence="10">
    <location>
        <begin position="211"/>
        <end position="228"/>
    </location>
</feature>
<reference evidence="13" key="1">
    <citation type="submission" date="2019-03" db="EMBL/GenBank/DDBJ databases">
        <title>Complete genome sequence of enteropathogenic Citrobacter rodentium strain DBS100.</title>
        <authorList>
            <person name="Popov G."/>
            <person name="Fiebig A."/>
            <person name="Shideler S."/>
            <person name="Coombes B."/>
            <person name="Savchenko A."/>
        </authorList>
    </citation>
    <scope>NUCLEOTIDE SEQUENCE</scope>
    <source>
        <strain evidence="13">DBS100</strain>
    </source>
</reference>
<dbReference type="EMBL" id="CP038008">
    <property type="protein sequence ID" value="QBY30752.1"/>
    <property type="molecule type" value="Genomic_DNA"/>
</dbReference>
<keyword evidence="4" id="KW-0997">Cell inner membrane</keyword>
<dbReference type="GO" id="GO:0032259">
    <property type="term" value="P:methylation"/>
    <property type="evidence" value="ECO:0007669"/>
    <property type="project" value="UniProtKB-KW"/>
</dbReference>
<dbReference type="Gene3D" id="1.20.120.1220">
    <property type="match status" value="1"/>
</dbReference>
<evidence type="ECO:0000256" key="9">
    <source>
        <dbReference type="RuleBase" id="RU003794"/>
    </source>
</evidence>
<keyword evidence="5 9" id="KW-0812">Transmembrane</keyword>
<evidence type="ECO:0000256" key="10">
    <source>
        <dbReference type="SAM" id="Phobius"/>
    </source>
</evidence>